<dbReference type="Gene3D" id="3.30.9.10">
    <property type="entry name" value="D-Amino Acid Oxidase, subunit A, domain 2"/>
    <property type="match status" value="1"/>
</dbReference>
<dbReference type="PRINTS" id="PR00420">
    <property type="entry name" value="RNGMNOXGNASE"/>
</dbReference>
<dbReference type="InterPro" id="IPR002938">
    <property type="entry name" value="FAD-bd"/>
</dbReference>
<dbReference type="Gene3D" id="3.40.30.120">
    <property type="match status" value="1"/>
</dbReference>
<dbReference type="SUPFAM" id="SSF51905">
    <property type="entry name" value="FAD/NAD(P)-binding domain"/>
    <property type="match status" value="1"/>
</dbReference>
<sequence>MNNNNTTLRVPVLIVGGGIVGLSASLFLLQQDIPFLLVERHSGTSIHPRARGVNNRTMELYRTLGLEEAVREAGASLAPAMGILNGSTLVEALDGFQAPKARAAFGGMVGSLGEVSPTAGTRVTQDELEPVLLASARQRGGDLRFFTELTSFTQNEEGVTATIRDRSTGQESTVQADYMIAADGANSPIRQKLGCSVSGKGSLGHLINVLFKADLRELVHEREFSLCTINNPLVHGLFTSINLSDAWVFHIGYDPGQGMSAEQFTPERCKELVRIALGLPDIEIEVKSIMPWESAMRVMDNFQHGRVFFAGDAAHQMPPWGGQGANSGIADVNNLIWKLGLVLKGVADPDLLVSYNAERHPVDYLAAAESAAAADDSGLMSMNKQGVPGDIANRFTRILGYYSYGEPSQAIIPDQAPISSDLDLDGRPGTRVPHLWVERQGQAISTLDLCGTGFVLLAGPEGYKWHEAAQEIAQDLNLDIQTYRIGADGDLLDAENRWPALAGISPSGALLVRPDGYIAWRAQEQSGELKQVCRALLAGRDGEDA</sequence>
<accession>A0ABQ3UW83</accession>
<reference evidence="6 7" key="1">
    <citation type="journal article" date="2021" name="Int. J. Syst. Evol. Microbiol.">
        <title>Reticulibacter mediterranei gen. nov., sp. nov., within the new family Reticulibacteraceae fam. nov., and Ktedonospora formicarum gen. nov., sp. nov., Ktedonobacter robiniae sp. nov., Dictyobacter formicarum sp. nov. and Dictyobacter arantiisoli sp. nov., belonging to the class Ktedonobacteria.</title>
        <authorList>
            <person name="Yabe S."/>
            <person name="Zheng Y."/>
            <person name="Wang C.M."/>
            <person name="Sakai Y."/>
            <person name="Abe K."/>
            <person name="Yokota A."/>
            <person name="Donadio S."/>
            <person name="Cavaletti L."/>
            <person name="Monciardini P."/>
        </authorList>
    </citation>
    <scope>NUCLEOTIDE SEQUENCE [LARGE SCALE GENOMIC DNA]</scope>
    <source>
        <strain evidence="6 7">SOSP1-30</strain>
    </source>
</reference>
<gene>
    <name evidence="6" type="ORF">KSB_54000</name>
</gene>
<dbReference type="InterPro" id="IPR050641">
    <property type="entry name" value="RIFMO-like"/>
</dbReference>
<keyword evidence="6" id="KW-0503">Monooxygenase</keyword>
<dbReference type="InterPro" id="IPR036188">
    <property type="entry name" value="FAD/NAD-bd_sf"/>
</dbReference>
<keyword evidence="6" id="KW-0560">Oxidoreductase</keyword>
<keyword evidence="3" id="KW-0274">FAD</keyword>
<dbReference type="Pfam" id="PF21274">
    <property type="entry name" value="Rng_hyd_C"/>
    <property type="match status" value="1"/>
</dbReference>
<dbReference type="PANTHER" id="PTHR43004:SF19">
    <property type="entry name" value="BINDING MONOOXYGENASE, PUTATIVE (JCVI)-RELATED"/>
    <property type="match status" value="1"/>
</dbReference>
<keyword evidence="4" id="KW-0472">Membrane</keyword>
<evidence type="ECO:0000256" key="2">
    <source>
        <dbReference type="ARBA" id="ARBA00022630"/>
    </source>
</evidence>
<feature type="domain" description="FAD-binding" evidence="5">
    <location>
        <begin position="10"/>
        <end position="363"/>
    </location>
</feature>
<dbReference type="Gene3D" id="3.50.50.60">
    <property type="entry name" value="FAD/NAD(P)-binding domain"/>
    <property type="match status" value="1"/>
</dbReference>
<evidence type="ECO:0000313" key="7">
    <source>
        <dbReference type="Proteomes" id="UP000654345"/>
    </source>
</evidence>
<comment type="cofactor">
    <cofactor evidence="1">
        <name>FAD</name>
        <dbReference type="ChEBI" id="CHEBI:57692"/>
    </cofactor>
</comment>
<keyword evidence="2" id="KW-0285">Flavoprotein</keyword>
<dbReference type="Proteomes" id="UP000654345">
    <property type="component" value="Unassembled WGS sequence"/>
</dbReference>
<feature type="transmembrane region" description="Helical" evidence="4">
    <location>
        <begin position="12"/>
        <end position="29"/>
    </location>
</feature>
<proteinExistence type="predicted"/>
<organism evidence="6 7">
    <name type="scientific">Ktedonobacter robiniae</name>
    <dbReference type="NCBI Taxonomy" id="2778365"/>
    <lineage>
        <taxon>Bacteria</taxon>
        <taxon>Bacillati</taxon>
        <taxon>Chloroflexota</taxon>
        <taxon>Ktedonobacteria</taxon>
        <taxon>Ktedonobacterales</taxon>
        <taxon>Ktedonobacteraceae</taxon>
        <taxon>Ktedonobacter</taxon>
    </lineage>
</organism>
<keyword evidence="4" id="KW-0812">Transmembrane</keyword>
<name>A0ABQ3UW83_9CHLR</name>
<protein>
    <submittedName>
        <fullName evidence="6">FAD-binding monooxygenase</fullName>
    </submittedName>
</protein>
<evidence type="ECO:0000256" key="3">
    <source>
        <dbReference type="ARBA" id="ARBA00022827"/>
    </source>
</evidence>
<evidence type="ECO:0000259" key="5">
    <source>
        <dbReference type="Pfam" id="PF01494"/>
    </source>
</evidence>
<dbReference type="EMBL" id="BNJG01000002">
    <property type="protein sequence ID" value="GHO56925.1"/>
    <property type="molecule type" value="Genomic_DNA"/>
</dbReference>
<dbReference type="GO" id="GO:0004497">
    <property type="term" value="F:monooxygenase activity"/>
    <property type="evidence" value="ECO:0007669"/>
    <property type="project" value="UniProtKB-KW"/>
</dbReference>
<comment type="caution">
    <text evidence="6">The sequence shown here is derived from an EMBL/GenBank/DDBJ whole genome shotgun (WGS) entry which is preliminary data.</text>
</comment>
<dbReference type="PANTHER" id="PTHR43004">
    <property type="entry name" value="TRK SYSTEM POTASSIUM UPTAKE PROTEIN"/>
    <property type="match status" value="1"/>
</dbReference>
<evidence type="ECO:0000256" key="1">
    <source>
        <dbReference type="ARBA" id="ARBA00001974"/>
    </source>
</evidence>
<evidence type="ECO:0000313" key="6">
    <source>
        <dbReference type="EMBL" id="GHO56925.1"/>
    </source>
</evidence>
<keyword evidence="7" id="KW-1185">Reference proteome</keyword>
<evidence type="ECO:0000256" key="4">
    <source>
        <dbReference type="SAM" id="Phobius"/>
    </source>
</evidence>
<dbReference type="RefSeq" id="WP_201373375.1">
    <property type="nucleotide sequence ID" value="NZ_BNJG01000002.1"/>
</dbReference>
<keyword evidence="4" id="KW-1133">Transmembrane helix</keyword>
<dbReference type="Pfam" id="PF01494">
    <property type="entry name" value="FAD_binding_3"/>
    <property type="match status" value="1"/>
</dbReference>